<dbReference type="InterPro" id="IPR023210">
    <property type="entry name" value="NADP_OxRdtase_dom"/>
</dbReference>
<dbReference type="SUPFAM" id="SSF51430">
    <property type="entry name" value="NAD(P)-linked oxidoreductase"/>
    <property type="match status" value="1"/>
</dbReference>
<keyword evidence="6" id="KW-1185">Reference proteome</keyword>
<dbReference type="PROSITE" id="PS00198">
    <property type="entry name" value="4FE4S_FER_1"/>
    <property type="match status" value="1"/>
</dbReference>
<dbReference type="KEGG" id="taz:TREAZ_2313"/>
<keyword evidence="3" id="KW-0411">Iron-sulfur</keyword>
<dbReference type="HOGENOM" id="CLU_061145_0_0_12"/>
<name>F5Y7Z5_LEAAZ</name>
<dbReference type="InParanoid" id="F5Y7Z5"/>
<dbReference type="Gene3D" id="3.20.20.100">
    <property type="entry name" value="NADP-dependent oxidoreductase domain"/>
    <property type="match status" value="1"/>
</dbReference>
<accession>F5Y7Z5</accession>
<dbReference type="InterPro" id="IPR036812">
    <property type="entry name" value="NAD(P)_OxRdtase_dom_sf"/>
</dbReference>
<dbReference type="PANTHER" id="PTHR43312:SF1">
    <property type="entry name" value="NADP-DEPENDENT OXIDOREDUCTASE DOMAIN-CONTAINING PROTEIN"/>
    <property type="match status" value="1"/>
</dbReference>
<dbReference type="GO" id="GO:0046872">
    <property type="term" value="F:metal ion binding"/>
    <property type="evidence" value="ECO:0007669"/>
    <property type="project" value="UniProtKB-KW"/>
</dbReference>
<dbReference type="Pfam" id="PF13534">
    <property type="entry name" value="Fer4_17"/>
    <property type="match status" value="1"/>
</dbReference>
<keyword evidence="1" id="KW-0479">Metal-binding</keyword>
<evidence type="ECO:0000256" key="2">
    <source>
        <dbReference type="ARBA" id="ARBA00023004"/>
    </source>
</evidence>
<protein>
    <submittedName>
        <fullName evidence="5">Aldo/keto reductase</fullName>
    </submittedName>
</protein>
<reference evidence="6" key="1">
    <citation type="submission" date="2009-12" db="EMBL/GenBank/DDBJ databases">
        <title>Complete sequence of Treponema azotonutricium strain ZAS-9.</title>
        <authorList>
            <person name="Tetu S.G."/>
            <person name="Matson E."/>
            <person name="Ren Q."/>
            <person name="Seshadri R."/>
            <person name="Elbourne L."/>
            <person name="Hassan K.A."/>
            <person name="Durkin A."/>
            <person name="Radune D."/>
            <person name="Mohamoud Y."/>
            <person name="Shay R."/>
            <person name="Jin S."/>
            <person name="Zhang X."/>
            <person name="Lucey K."/>
            <person name="Ballor N.R."/>
            <person name="Ottesen E."/>
            <person name="Rosenthal R."/>
            <person name="Allen A."/>
            <person name="Leadbetter J.R."/>
            <person name="Paulsen I.T."/>
        </authorList>
    </citation>
    <scope>NUCLEOTIDE SEQUENCE [LARGE SCALE GENOMIC DNA]</scope>
    <source>
        <strain evidence="6">ATCC BAA-888 / DSM 13862 / ZAS-9</strain>
    </source>
</reference>
<evidence type="ECO:0000313" key="5">
    <source>
        <dbReference type="EMBL" id="AEF80049.1"/>
    </source>
</evidence>
<dbReference type="InterPro" id="IPR017900">
    <property type="entry name" value="4Fe4S_Fe_S_CS"/>
</dbReference>
<dbReference type="InterPro" id="IPR017896">
    <property type="entry name" value="4Fe4S_Fe-S-bd"/>
</dbReference>
<reference evidence="5 6" key="2">
    <citation type="journal article" date="2011" name="ISME J.">
        <title>RNA-seq reveals cooperative metabolic interactions between two termite-gut spirochete species in co-culture.</title>
        <authorList>
            <person name="Rosenthal A.Z."/>
            <person name="Matson E.G."/>
            <person name="Eldar A."/>
            <person name="Leadbetter J.R."/>
        </authorList>
    </citation>
    <scope>NUCLEOTIDE SEQUENCE [LARGE SCALE GENOMIC DNA]</scope>
    <source>
        <strain evidence="6">ATCC BAA-888 / DSM 13862 / ZAS-9</strain>
    </source>
</reference>
<dbReference type="InterPro" id="IPR053135">
    <property type="entry name" value="AKR2_Oxidoreductase"/>
</dbReference>
<dbReference type="GO" id="GO:0051536">
    <property type="term" value="F:iron-sulfur cluster binding"/>
    <property type="evidence" value="ECO:0007669"/>
    <property type="project" value="UniProtKB-KW"/>
</dbReference>
<evidence type="ECO:0000256" key="1">
    <source>
        <dbReference type="ARBA" id="ARBA00022723"/>
    </source>
</evidence>
<feature type="domain" description="4Fe-4S ferredoxin-type" evidence="4">
    <location>
        <begin position="345"/>
        <end position="374"/>
    </location>
</feature>
<organism evidence="5 6">
    <name type="scientific">Leadbettera azotonutricia (strain ATCC BAA-888 / DSM 13862 / ZAS-9)</name>
    <name type="common">Treponema azotonutricium</name>
    <dbReference type="NCBI Taxonomy" id="545695"/>
    <lineage>
        <taxon>Bacteria</taxon>
        <taxon>Pseudomonadati</taxon>
        <taxon>Spirochaetota</taxon>
        <taxon>Spirochaetia</taxon>
        <taxon>Spirochaetales</taxon>
        <taxon>Breznakiellaceae</taxon>
        <taxon>Leadbettera</taxon>
    </lineage>
</organism>
<dbReference type="EMBL" id="CP001841">
    <property type="protein sequence ID" value="AEF80049.1"/>
    <property type="molecule type" value="Genomic_DNA"/>
</dbReference>
<evidence type="ECO:0000313" key="6">
    <source>
        <dbReference type="Proteomes" id="UP000009222"/>
    </source>
</evidence>
<evidence type="ECO:0000259" key="4">
    <source>
        <dbReference type="PROSITE" id="PS51379"/>
    </source>
</evidence>
<dbReference type="PANTHER" id="PTHR43312">
    <property type="entry name" value="D-THREO-ALDOSE 1-DEHYDROGENASE"/>
    <property type="match status" value="1"/>
</dbReference>
<dbReference type="eggNOG" id="COG1453">
    <property type="taxonomic scope" value="Bacteria"/>
</dbReference>
<dbReference type="AlphaFoldDB" id="F5Y7Z5"/>
<dbReference type="Pfam" id="PF00248">
    <property type="entry name" value="Aldo_ket_red"/>
    <property type="match status" value="1"/>
</dbReference>
<dbReference type="PROSITE" id="PS51379">
    <property type="entry name" value="4FE4S_FER_2"/>
    <property type="match status" value="1"/>
</dbReference>
<keyword evidence="2" id="KW-0408">Iron</keyword>
<dbReference type="STRING" id="545695.TREAZ_2313"/>
<sequence>MQYRTIGKTGIKAGIIGLGCEGLLNKPFGEVEKITGAALDGGMNMFDFFSPNKEARSNFGKAIKGKRDKVFIQGHIGSTDIHEQNDLSRDLGTCKKYFESYLTDMGTDYIDFGMFFFVDTPEDFKAIFEGELLNYAQGLKKKGIIRAIGAGSHNSEIAQRIVKTGVVDLIMFSVNPVFDMAPAEADIYQMFDDEKSKNLFTAKIQPQRASLYRLCEEKEVGITTMKTLHAGRLLSPDLTPFGSPLTPAQCIHYALTRPAVVSTLIGCKNPEEVKDTLRYFDMKDEEKDYSDIIKNYQGEYKGNCMYCNHCLPCPSHIDVAALTKYLDLARQNEKDIAPTVTQHYKALSKHGSDCISCGSCEKRCPFSVPVIKNMAKAVELFGI</sequence>
<gene>
    <name evidence="5" type="ordered locus">TREAZ_2313</name>
</gene>
<dbReference type="CDD" id="cd19100">
    <property type="entry name" value="AKR_unchar"/>
    <property type="match status" value="1"/>
</dbReference>
<proteinExistence type="predicted"/>
<dbReference type="OrthoDB" id="9773828at2"/>
<dbReference type="Proteomes" id="UP000009222">
    <property type="component" value="Chromosome"/>
</dbReference>
<evidence type="ECO:0000256" key="3">
    <source>
        <dbReference type="ARBA" id="ARBA00023014"/>
    </source>
</evidence>
<dbReference type="SUPFAM" id="SSF46548">
    <property type="entry name" value="alpha-helical ferredoxin"/>
    <property type="match status" value="1"/>
</dbReference>